<dbReference type="Pfam" id="PF01425">
    <property type="entry name" value="Amidase"/>
    <property type="match status" value="1"/>
</dbReference>
<dbReference type="EC" id="3.5.1.84" evidence="3"/>
<evidence type="ECO:0000256" key="1">
    <source>
        <dbReference type="SAM" id="MobiDB-lite"/>
    </source>
</evidence>
<dbReference type="EMBL" id="CP068985">
    <property type="protein sequence ID" value="QYC41206.1"/>
    <property type="molecule type" value="Genomic_DNA"/>
</dbReference>
<protein>
    <submittedName>
        <fullName evidence="3">Biuret hydrolase</fullName>
        <ecNumber evidence="3">3.5.1.84</ecNumber>
    </submittedName>
</protein>
<evidence type="ECO:0000313" key="4">
    <source>
        <dbReference type="Proteomes" id="UP000824681"/>
    </source>
</evidence>
<dbReference type="InterPro" id="IPR036928">
    <property type="entry name" value="AS_sf"/>
</dbReference>
<feature type="domain" description="Amidase" evidence="2">
    <location>
        <begin position="31"/>
        <end position="431"/>
    </location>
</feature>
<dbReference type="GO" id="GO:0018750">
    <property type="term" value="F:biuret amidohydrolase activity"/>
    <property type="evidence" value="ECO:0007669"/>
    <property type="project" value="UniProtKB-EC"/>
</dbReference>
<organism evidence="3 4">
    <name type="scientific">Nonomuraea coxensis DSM 45129</name>
    <dbReference type="NCBI Taxonomy" id="1122611"/>
    <lineage>
        <taxon>Bacteria</taxon>
        <taxon>Bacillati</taxon>
        <taxon>Actinomycetota</taxon>
        <taxon>Actinomycetes</taxon>
        <taxon>Streptosporangiales</taxon>
        <taxon>Streptosporangiaceae</taxon>
        <taxon>Nonomuraea</taxon>
    </lineage>
</organism>
<evidence type="ECO:0000313" key="3">
    <source>
        <dbReference type="EMBL" id="QYC41206.1"/>
    </source>
</evidence>
<name>A0ABX8U2S9_9ACTN</name>
<dbReference type="SUPFAM" id="SSF75304">
    <property type="entry name" value="Amidase signature (AS) enzymes"/>
    <property type="match status" value="1"/>
</dbReference>
<dbReference type="Gene3D" id="3.90.1300.10">
    <property type="entry name" value="Amidase signature (AS) domain"/>
    <property type="match status" value="1"/>
</dbReference>
<dbReference type="InterPro" id="IPR000120">
    <property type="entry name" value="Amidase"/>
</dbReference>
<sequence length="444" mass="45215">MTIPSPGPFTGRTLDGLGRDLRSGRTTSAELTALALDAIAGGAELNAFVTVDAAGAAEAARRADEELAAGIDRGPLHGIPAGVKDLIMIAGMRVTMGSRHFAGHVADADAACVARLRRAGAVVVGTTTTHEFAYGPTGDRSAGGAARNPWDPSRMTGGSSAGSGAAVGAGLVPLALGTDTGGSVRIPAALCGAAGFKPAYGAIPADGVFPLSRTLDHVGVLAATASCCLLAYQALTGARLPEDPVGEVRVGWLEPGSLFPADPRVAAAARAAAGQVEGETRMAPEVLELFRETYLAIQSGETAAVHAGRLAAAPDLFDPEVLDRLRQAAELPAWRYVRALDARRELEEHAEALFGPYDVLATPTVPILAPPIGAREAEAGGERIQVRAALLGMTSPWNVLGRPALTVPAGLVDGLPVGLQLVARPGGEARLFAAARRTEAGGQG</sequence>
<proteinExistence type="predicted"/>
<dbReference type="RefSeq" id="WP_020540016.1">
    <property type="nucleotide sequence ID" value="NZ_CP068985.1"/>
</dbReference>
<dbReference type="Proteomes" id="UP000824681">
    <property type="component" value="Chromosome"/>
</dbReference>
<dbReference type="PANTHER" id="PTHR11895">
    <property type="entry name" value="TRANSAMIDASE"/>
    <property type="match status" value="1"/>
</dbReference>
<evidence type="ECO:0000259" key="2">
    <source>
        <dbReference type="Pfam" id="PF01425"/>
    </source>
</evidence>
<accession>A0ABX8U2S9</accession>
<dbReference type="PANTHER" id="PTHR11895:SF176">
    <property type="entry name" value="AMIDASE AMID-RELATED"/>
    <property type="match status" value="1"/>
</dbReference>
<keyword evidence="4" id="KW-1185">Reference proteome</keyword>
<keyword evidence="3" id="KW-0378">Hydrolase</keyword>
<dbReference type="InterPro" id="IPR023631">
    <property type="entry name" value="Amidase_dom"/>
</dbReference>
<reference evidence="3 4" key="1">
    <citation type="journal article" date="2021" name="ACS Chem. Biol.">
        <title>Genomic-Led Discovery of a Novel Glycopeptide Antibiotic by Nonomuraea coxensis DSM 45129.</title>
        <authorList>
            <person name="Yushchuk O."/>
            <person name="Vior N.M."/>
            <person name="Andreo-Vidal A."/>
            <person name="Berini F."/>
            <person name="Ruckert C."/>
            <person name="Busche T."/>
            <person name="Binda E."/>
            <person name="Kalinowski J."/>
            <person name="Truman A.W."/>
            <person name="Marinelli F."/>
        </authorList>
    </citation>
    <scope>NUCLEOTIDE SEQUENCE [LARGE SCALE GENOMIC DNA]</scope>
    <source>
        <strain evidence="3 4">DSM 45129</strain>
    </source>
</reference>
<gene>
    <name evidence="3" type="primary">atzE</name>
    <name evidence="3" type="ORF">Nocox_17985</name>
</gene>
<feature type="region of interest" description="Disordered" evidence="1">
    <location>
        <begin position="135"/>
        <end position="161"/>
    </location>
</feature>